<gene>
    <name evidence="1" type="ORF">CKY47_12905</name>
</gene>
<evidence type="ECO:0000313" key="2">
    <source>
        <dbReference type="Proteomes" id="UP001225605"/>
    </source>
</evidence>
<dbReference type="EMBL" id="NSDM01000004">
    <property type="protein sequence ID" value="MDQ2584865.1"/>
    <property type="molecule type" value="Genomic_DNA"/>
</dbReference>
<keyword evidence="2" id="KW-1185">Reference proteome</keyword>
<sequence>MSGVVVGVVVLLVAVLAAGGVVVLRRRSWPETPAFARPRPAHWPGGLTADPNAGFFTDRGSLFRKRYFFVGTGCPPTLVVDFPSLDVSQREQPVRIARQGIRVWWWFDGEFYREAAGLGTDDVVAWVRERDRRQRARQERARLLSAAEESLRKRDNG</sequence>
<dbReference type="Proteomes" id="UP001225605">
    <property type="component" value="Unassembled WGS sequence"/>
</dbReference>
<reference evidence="1 2" key="1">
    <citation type="submission" date="2017-06" db="EMBL/GenBank/DDBJ databases">
        <title>Cultured bacterium strain Saccharothrix yanglingensis Hhs.015.</title>
        <authorList>
            <person name="Xia Y."/>
        </authorList>
    </citation>
    <scope>NUCLEOTIDE SEQUENCE [LARGE SCALE GENOMIC DNA]</scope>
    <source>
        <strain evidence="1 2">Hhs.015</strain>
    </source>
</reference>
<comment type="caution">
    <text evidence="1">The sequence shown here is derived from an EMBL/GenBank/DDBJ whole genome shotgun (WGS) entry which is preliminary data.</text>
</comment>
<name>A0ABU0WYE0_9PSEU</name>
<proteinExistence type="predicted"/>
<dbReference type="RefSeq" id="WP_306745997.1">
    <property type="nucleotide sequence ID" value="NZ_NSDM01000004.1"/>
</dbReference>
<protein>
    <recommendedName>
        <fullName evidence="3">Secreted protein</fullName>
    </recommendedName>
</protein>
<organism evidence="1 2">
    <name type="scientific">Saccharothrix yanglingensis</name>
    <dbReference type="NCBI Taxonomy" id="659496"/>
    <lineage>
        <taxon>Bacteria</taxon>
        <taxon>Bacillati</taxon>
        <taxon>Actinomycetota</taxon>
        <taxon>Actinomycetes</taxon>
        <taxon>Pseudonocardiales</taxon>
        <taxon>Pseudonocardiaceae</taxon>
        <taxon>Saccharothrix</taxon>
    </lineage>
</organism>
<evidence type="ECO:0008006" key="3">
    <source>
        <dbReference type="Google" id="ProtNLM"/>
    </source>
</evidence>
<accession>A0ABU0WYE0</accession>
<evidence type="ECO:0000313" key="1">
    <source>
        <dbReference type="EMBL" id="MDQ2584865.1"/>
    </source>
</evidence>